<dbReference type="Pfam" id="PF00482">
    <property type="entry name" value="T2SSF"/>
    <property type="match status" value="2"/>
</dbReference>
<dbReference type="OrthoDB" id="9805682at2"/>
<keyword evidence="4 7" id="KW-0812">Transmembrane</keyword>
<keyword evidence="3" id="KW-1003">Cell membrane</keyword>
<evidence type="ECO:0000256" key="1">
    <source>
        <dbReference type="ARBA" id="ARBA00004651"/>
    </source>
</evidence>
<comment type="similarity">
    <text evidence="2">Belongs to the GSP F family.</text>
</comment>
<dbReference type="PANTHER" id="PTHR30012:SF0">
    <property type="entry name" value="TYPE II SECRETION SYSTEM PROTEIN F-RELATED"/>
    <property type="match status" value="1"/>
</dbReference>
<dbReference type="Proteomes" id="UP000017747">
    <property type="component" value="Unassembled WGS sequence"/>
</dbReference>
<organism evidence="9 10">
    <name type="scientific">Youngiibacter fragilis 232.1</name>
    <dbReference type="NCBI Taxonomy" id="994573"/>
    <lineage>
        <taxon>Bacteria</taxon>
        <taxon>Bacillati</taxon>
        <taxon>Bacillota</taxon>
        <taxon>Clostridia</taxon>
        <taxon>Eubacteriales</taxon>
        <taxon>Clostridiaceae</taxon>
        <taxon>Youngiibacter</taxon>
    </lineage>
</organism>
<proteinExistence type="inferred from homology"/>
<dbReference type="InterPro" id="IPR003004">
    <property type="entry name" value="GspF/PilC"/>
</dbReference>
<feature type="transmembrane region" description="Helical" evidence="7">
    <location>
        <begin position="165"/>
        <end position="186"/>
    </location>
</feature>
<keyword evidence="10" id="KW-1185">Reference proteome</keyword>
<feature type="transmembrane region" description="Helical" evidence="7">
    <location>
        <begin position="369"/>
        <end position="392"/>
    </location>
</feature>
<keyword evidence="5 7" id="KW-1133">Transmembrane helix</keyword>
<dbReference type="Gene3D" id="1.20.81.30">
    <property type="entry name" value="Type II secretion system (T2SS), domain F"/>
    <property type="match status" value="2"/>
</dbReference>
<evidence type="ECO:0000259" key="8">
    <source>
        <dbReference type="Pfam" id="PF00482"/>
    </source>
</evidence>
<dbReference type="EMBL" id="AXUN02000035">
    <property type="protein sequence ID" value="ETA82210.1"/>
    <property type="molecule type" value="Genomic_DNA"/>
</dbReference>
<dbReference type="GO" id="GO:0005886">
    <property type="term" value="C:plasma membrane"/>
    <property type="evidence" value="ECO:0007669"/>
    <property type="project" value="UniProtKB-SubCell"/>
</dbReference>
<accession>V7I7Q9</accession>
<evidence type="ECO:0000256" key="6">
    <source>
        <dbReference type="ARBA" id="ARBA00023136"/>
    </source>
</evidence>
<dbReference type="STRING" id="994573.T472_0202405"/>
<dbReference type="RefSeq" id="WP_023385733.1">
    <property type="nucleotide sequence ID" value="NZ_AXUN02000035.1"/>
</dbReference>
<evidence type="ECO:0000256" key="5">
    <source>
        <dbReference type="ARBA" id="ARBA00022989"/>
    </source>
</evidence>
<name>V7I7Q9_9CLOT</name>
<feature type="transmembrane region" description="Helical" evidence="7">
    <location>
        <begin position="215"/>
        <end position="234"/>
    </location>
</feature>
<protein>
    <recommendedName>
        <fullName evidence="8">Type II secretion system protein GspF domain-containing protein</fullName>
    </recommendedName>
</protein>
<sequence>MPIYRYRGWNEKRNIVKGILNAQDPSAAYEMLRAESITPVSIDEKNDLRLLTRRKLIREQDAADFCGHMAMMLQSGVNVVLSLEILEEQAKDPKKKKVFSALLEQVKRGEAISASMGETGEFPGLLVDMVRIGESTGDLDGIFSSMEEYYQKDVAVRSKVRAASVYPKILIFATFATLLFFMYFIVPTFKDMFESMENLPLPTRILLGMAGFFEYYWHLVLVGILCLVLTLYVTRGSLKVQDLRDNLSLRMPLIGEFRRQVIITRVTRSLGVFLKSGIPLFTALNATKDIIRNRYVEKGFQKAIGRIMSGTSMSEAFETEGLFEPMVYSLMRVGQETGKLDEMLYKVAAAYDRKVEQSLARLTSRIEPLLILIIGGIVGFIIIAIAVPILTISQNIG</sequence>
<evidence type="ECO:0000313" key="9">
    <source>
        <dbReference type="EMBL" id="ETA82210.1"/>
    </source>
</evidence>
<evidence type="ECO:0000313" key="10">
    <source>
        <dbReference type="Proteomes" id="UP000017747"/>
    </source>
</evidence>
<comment type="subcellular location">
    <subcellularLocation>
        <location evidence="1">Cell membrane</location>
        <topology evidence="1">Multi-pass membrane protein</topology>
    </subcellularLocation>
</comment>
<dbReference type="AlphaFoldDB" id="V7I7Q9"/>
<evidence type="ECO:0000256" key="3">
    <source>
        <dbReference type="ARBA" id="ARBA00022475"/>
    </source>
</evidence>
<dbReference type="eggNOG" id="COG1459">
    <property type="taxonomic scope" value="Bacteria"/>
</dbReference>
<keyword evidence="6 7" id="KW-0472">Membrane</keyword>
<evidence type="ECO:0000256" key="7">
    <source>
        <dbReference type="SAM" id="Phobius"/>
    </source>
</evidence>
<dbReference type="InterPro" id="IPR018076">
    <property type="entry name" value="T2SS_GspF_dom"/>
</dbReference>
<evidence type="ECO:0000256" key="2">
    <source>
        <dbReference type="ARBA" id="ARBA00005745"/>
    </source>
</evidence>
<dbReference type="PANTHER" id="PTHR30012">
    <property type="entry name" value="GENERAL SECRETION PATHWAY PROTEIN"/>
    <property type="match status" value="1"/>
</dbReference>
<dbReference type="InterPro" id="IPR042094">
    <property type="entry name" value="T2SS_GspF_sf"/>
</dbReference>
<feature type="domain" description="Type II secretion system protein GspF" evidence="8">
    <location>
        <begin position="267"/>
        <end position="388"/>
    </location>
</feature>
<gene>
    <name evidence="9" type="ORF">T472_0202405</name>
</gene>
<evidence type="ECO:0000256" key="4">
    <source>
        <dbReference type="ARBA" id="ARBA00022692"/>
    </source>
</evidence>
<comment type="caution">
    <text evidence="9">The sequence shown here is derived from an EMBL/GenBank/DDBJ whole genome shotgun (WGS) entry which is preliminary data.</text>
</comment>
<reference evidence="9 10" key="1">
    <citation type="journal article" date="2014" name="Genome Announc.">
        <title>Genome Sequence of Youngiibacter fragilis, the Type Strain of the Genus Youngiibacter.</title>
        <authorList>
            <person name="Wawrik C.B."/>
            <person name="Callaghan A.V."/>
            <person name="Stamps B.W."/>
            <person name="Wawrik B."/>
        </authorList>
    </citation>
    <scope>NUCLEOTIDE SEQUENCE [LARGE SCALE GENOMIC DNA]</scope>
    <source>
        <strain evidence="9 10">232.1</strain>
    </source>
</reference>
<feature type="domain" description="Type II secretion system protein GspF" evidence="8">
    <location>
        <begin position="65"/>
        <end position="187"/>
    </location>
</feature>